<dbReference type="InterPro" id="IPR014940">
    <property type="entry name" value="BAAT_C"/>
</dbReference>
<proteinExistence type="predicted"/>
<dbReference type="Proteomes" id="UP000346772">
    <property type="component" value="Unassembled WGS sequence"/>
</dbReference>
<evidence type="ECO:0000259" key="1">
    <source>
        <dbReference type="Pfam" id="PF08840"/>
    </source>
</evidence>
<sequence>MGHPLPISYIMPLKKTLCMSMSGGIFSSGGTVEGNSKGQFESWNRTIEFYKKPLSSDLNN</sequence>
<accession>A0AAX3GUP9</accession>
<dbReference type="Pfam" id="PF08840">
    <property type="entry name" value="BAAT_C"/>
    <property type="match status" value="1"/>
</dbReference>
<dbReference type="AlphaFoldDB" id="A0AAX3GUP9"/>
<feature type="domain" description="BAAT/Acyl-CoA thioester hydrolase C-terminal" evidence="1">
    <location>
        <begin position="2"/>
        <end position="55"/>
    </location>
</feature>
<comment type="caution">
    <text evidence="2">The sequence shown here is derived from an EMBL/GenBank/DDBJ whole genome shotgun (WGS) entry which is preliminary data.</text>
</comment>
<organism evidence="2 3">
    <name type="scientific">Clostridioides difficile</name>
    <name type="common">Peptoclostridium difficile</name>
    <dbReference type="NCBI Taxonomy" id="1496"/>
    <lineage>
        <taxon>Bacteria</taxon>
        <taxon>Bacillati</taxon>
        <taxon>Bacillota</taxon>
        <taxon>Clostridia</taxon>
        <taxon>Peptostreptococcales</taxon>
        <taxon>Peptostreptococcaceae</taxon>
        <taxon>Clostridioides</taxon>
    </lineage>
</organism>
<reference evidence="2 3" key="1">
    <citation type="submission" date="2019-02" db="EMBL/GenBank/DDBJ databases">
        <authorList>
            <consortium name="Pathogen Informatics"/>
        </authorList>
    </citation>
    <scope>NUCLEOTIDE SEQUENCE [LARGE SCALE GENOMIC DNA]</scope>
    <source>
        <strain evidence="2 3">078GUE027</strain>
    </source>
</reference>
<dbReference type="RefSeq" id="WP_003424126.1">
    <property type="nucleotide sequence ID" value="NZ_CP012325.1"/>
</dbReference>
<gene>
    <name evidence="2" type="ORF">SAMEA1710456_00179</name>
</gene>
<name>A0AAX3GUP9_CLODI</name>
<dbReference type="EMBL" id="CAADAT010000001">
    <property type="protein sequence ID" value="VFD52734.1"/>
    <property type="molecule type" value="Genomic_DNA"/>
</dbReference>
<evidence type="ECO:0000313" key="3">
    <source>
        <dbReference type="Proteomes" id="UP000346772"/>
    </source>
</evidence>
<protein>
    <submittedName>
        <fullName evidence="2">Acyl-CoA thioesterase</fullName>
    </submittedName>
</protein>
<evidence type="ECO:0000313" key="2">
    <source>
        <dbReference type="EMBL" id="VFD52734.1"/>
    </source>
</evidence>